<dbReference type="Pfam" id="PF00082">
    <property type="entry name" value="Peptidase_S8"/>
    <property type="match status" value="1"/>
</dbReference>
<dbReference type="PANTHER" id="PTHR43399">
    <property type="entry name" value="SUBTILISIN-RELATED"/>
    <property type="match status" value="1"/>
</dbReference>
<dbReference type="Gene3D" id="3.40.50.200">
    <property type="entry name" value="Peptidase S8/S53 domain"/>
    <property type="match status" value="1"/>
</dbReference>
<dbReference type="PROSITE" id="PS51257">
    <property type="entry name" value="PROKAR_LIPOPROTEIN"/>
    <property type="match status" value="1"/>
</dbReference>
<reference evidence="8" key="1">
    <citation type="submission" date="2022-06" db="EMBL/GenBank/DDBJ databases">
        <title>Solitalea sp. MAHUQ-68 isolated from rhizospheric soil.</title>
        <authorList>
            <person name="Huq M.A."/>
        </authorList>
    </citation>
    <scope>NUCLEOTIDE SEQUENCE</scope>
    <source>
        <strain evidence="8">MAHUQ-68</strain>
    </source>
</reference>
<dbReference type="PROSITE" id="PS51892">
    <property type="entry name" value="SUBTILASE"/>
    <property type="match status" value="1"/>
</dbReference>
<keyword evidence="4 6" id="KW-0720">Serine protease</keyword>
<evidence type="ECO:0000256" key="3">
    <source>
        <dbReference type="ARBA" id="ARBA00022801"/>
    </source>
</evidence>
<dbReference type="RefSeq" id="WP_252589140.1">
    <property type="nucleotide sequence ID" value="NZ_JAMWYS010000053.1"/>
</dbReference>
<sequence length="496" mass="52449">MKIHALSQHILSGMLLASLLFGCSKQDEVQKNNALNVTKQNNQLQSLSAGKSSSQAYEFTNNFIVIAQSTNSLPADIESEIQKSGGKFNGKLNKIGLAFVSSDDSDFISKASKIKGVQAVIHDIRAQWFDPNENVVSQDLSSESHTGFPSPDDDFYFPLEWGMLAIDAKEAWAKGYKGNGATVAVLDGGFDLDHPDLAPNINLGISQNFVPGETLAFASASPFSHGTHVAGTIAAADNAFGVIGVAPEAKLMLVKVLRDSGSGDFSWLMQGIIYAADNGANVINMSLGVIIPHHLQEKTADGVINETNEIQQLLVAMNRVTTYAYQKGVTLIAAAGNEAIDFNHSKDLEHYPSNCSHVISISASSPIGWAKNFATDLDVPTTYTNFGTSGVSLAAPGGDIYPSVTGNCSVVIGAPCYAFDLVFSTGNNSWYWSGGTSMATPHAAGVAALIVGKYNGNISPAQVESILKRSADDKGKPGKDDYFGSGRVNAGKAVDL</sequence>
<evidence type="ECO:0000256" key="2">
    <source>
        <dbReference type="ARBA" id="ARBA00022670"/>
    </source>
</evidence>
<dbReference type="InterPro" id="IPR015500">
    <property type="entry name" value="Peptidase_S8_subtilisin-rel"/>
</dbReference>
<dbReference type="InterPro" id="IPR022398">
    <property type="entry name" value="Peptidase_S8_His-AS"/>
</dbReference>
<keyword evidence="2 6" id="KW-0645">Protease</keyword>
<evidence type="ECO:0000259" key="7">
    <source>
        <dbReference type="Pfam" id="PF00082"/>
    </source>
</evidence>
<dbReference type="GO" id="GO:0006508">
    <property type="term" value="P:proteolysis"/>
    <property type="evidence" value="ECO:0007669"/>
    <property type="project" value="UniProtKB-KW"/>
</dbReference>
<dbReference type="AlphaFoldDB" id="A0A9X2F4Q1"/>
<evidence type="ECO:0000313" key="8">
    <source>
        <dbReference type="EMBL" id="MCO4294154.1"/>
    </source>
</evidence>
<feature type="active site" description="Charge relay system" evidence="5 6">
    <location>
        <position position="187"/>
    </location>
</feature>
<proteinExistence type="inferred from homology"/>
<evidence type="ECO:0000256" key="6">
    <source>
        <dbReference type="PROSITE-ProRule" id="PRU01240"/>
    </source>
</evidence>
<evidence type="ECO:0000256" key="1">
    <source>
        <dbReference type="ARBA" id="ARBA00011073"/>
    </source>
</evidence>
<feature type="domain" description="Peptidase S8/S53" evidence="7">
    <location>
        <begin position="178"/>
        <end position="486"/>
    </location>
</feature>
<dbReference type="InterPro" id="IPR000209">
    <property type="entry name" value="Peptidase_S8/S53_dom"/>
</dbReference>
<name>A0A9X2F4Q1_9SPHI</name>
<feature type="active site" description="Charge relay system" evidence="5 6">
    <location>
        <position position="437"/>
    </location>
</feature>
<comment type="similarity">
    <text evidence="1 6">Belongs to the peptidase S8 family.</text>
</comment>
<feature type="active site" description="Charge relay system" evidence="5 6">
    <location>
        <position position="225"/>
    </location>
</feature>
<evidence type="ECO:0000313" key="9">
    <source>
        <dbReference type="Proteomes" id="UP001155182"/>
    </source>
</evidence>
<dbReference type="SUPFAM" id="SSF52743">
    <property type="entry name" value="Subtilisin-like"/>
    <property type="match status" value="1"/>
</dbReference>
<dbReference type="Proteomes" id="UP001155182">
    <property type="component" value="Unassembled WGS sequence"/>
</dbReference>
<dbReference type="PRINTS" id="PR00723">
    <property type="entry name" value="SUBTILISIN"/>
</dbReference>
<dbReference type="GO" id="GO:0004252">
    <property type="term" value="F:serine-type endopeptidase activity"/>
    <property type="evidence" value="ECO:0007669"/>
    <property type="project" value="UniProtKB-UniRule"/>
</dbReference>
<protein>
    <submittedName>
        <fullName evidence="8">S8 family serine peptidase</fullName>
    </submittedName>
</protein>
<accession>A0A9X2F4Q1</accession>
<comment type="caution">
    <text evidence="8">The sequence shown here is derived from an EMBL/GenBank/DDBJ whole genome shotgun (WGS) entry which is preliminary data.</text>
</comment>
<evidence type="ECO:0000256" key="5">
    <source>
        <dbReference type="PIRSR" id="PIRSR615500-1"/>
    </source>
</evidence>
<dbReference type="InterPro" id="IPR036852">
    <property type="entry name" value="Peptidase_S8/S53_dom_sf"/>
</dbReference>
<keyword evidence="9" id="KW-1185">Reference proteome</keyword>
<dbReference type="PROSITE" id="PS00137">
    <property type="entry name" value="SUBTILASE_HIS"/>
    <property type="match status" value="1"/>
</dbReference>
<keyword evidence="3 6" id="KW-0378">Hydrolase</keyword>
<gene>
    <name evidence="8" type="ORF">NF867_14930</name>
</gene>
<dbReference type="InterPro" id="IPR051048">
    <property type="entry name" value="Peptidase_S8/S53_subtilisin"/>
</dbReference>
<evidence type="ECO:0000256" key="4">
    <source>
        <dbReference type="ARBA" id="ARBA00022825"/>
    </source>
</evidence>
<dbReference type="PANTHER" id="PTHR43399:SF4">
    <property type="entry name" value="CELL WALL-ASSOCIATED PROTEASE"/>
    <property type="match status" value="1"/>
</dbReference>
<dbReference type="InterPro" id="IPR023828">
    <property type="entry name" value="Peptidase_S8_Ser-AS"/>
</dbReference>
<organism evidence="8 9">
    <name type="scientific">Solitalea agri</name>
    <dbReference type="NCBI Taxonomy" id="2953739"/>
    <lineage>
        <taxon>Bacteria</taxon>
        <taxon>Pseudomonadati</taxon>
        <taxon>Bacteroidota</taxon>
        <taxon>Sphingobacteriia</taxon>
        <taxon>Sphingobacteriales</taxon>
        <taxon>Sphingobacteriaceae</taxon>
        <taxon>Solitalea</taxon>
    </lineage>
</organism>
<dbReference type="PROSITE" id="PS00138">
    <property type="entry name" value="SUBTILASE_SER"/>
    <property type="match status" value="1"/>
</dbReference>
<dbReference type="EMBL" id="JAMWYS010000053">
    <property type="protein sequence ID" value="MCO4294154.1"/>
    <property type="molecule type" value="Genomic_DNA"/>
</dbReference>